<dbReference type="InterPro" id="IPR006773">
    <property type="entry name" value="Rpn13/ADRM1"/>
</dbReference>
<dbReference type="GO" id="GO:0070628">
    <property type="term" value="F:proteasome binding"/>
    <property type="evidence" value="ECO:0007669"/>
    <property type="project" value="TreeGrafter"/>
</dbReference>
<name>A0A4T0X4H8_9ASCO</name>
<dbReference type="PROSITE" id="PS50835">
    <property type="entry name" value="IG_LIKE"/>
    <property type="match status" value="1"/>
</dbReference>
<feature type="domain" description="Ig-like" evidence="6">
    <location>
        <begin position="49"/>
        <end position="135"/>
    </location>
</feature>
<dbReference type="Gene3D" id="2.30.29.70">
    <property type="entry name" value="Proteasomal ubiquitin receptor Rpn13/ADRM1"/>
    <property type="match status" value="1"/>
</dbReference>
<accession>A0A4T0X4H8</accession>
<evidence type="ECO:0000256" key="5">
    <source>
        <dbReference type="ARBA" id="ARBA00023242"/>
    </source>
</evidence>
<feature type="domain" description="Pru" evidence="7">
    <location>
        <begin position="1"/>
        <end position="125"/>
    </location>
</feature>
<keyword evidence="5" id="KW-0539">Nucleus</keyword>
<evidence type="ECO:0000256" key="4">
    <source>
        <dbReference type="ARBA" id="ARBA00022942"/>
    </source>
</evidence>
<evidence type="ECO:0000256" key="1">
    <source>
        <dbReference type="ARBA" id="ARBA00004123"/>
    </source>
</evidence>
<dbReference type="GO" id="GO:0005737">
    <property type="term" value="C:cytoplasm"/>
    <property type="evidence" value="ECO:0007669"/>
    <property type="project" value="UniProtKB-SubCell"/>
</dbReference>
<dbReference type="AlphaFoldDB" id="A0A4T0X4H8"/>
<proteinExistence type="predicted"/>
<evidence type="ECO:0000256" key="2">
    <source>
        <dbReference type="ARBA" id="ARBA00004496"/>
    </source>
</evidence>
<dbReference type="GO" id="GO:0005634">
    <property type="term" value="C:nucleus"/>
    <property type="evidence" value="ECO:0007669"/>
    <property type="project" value="UniProtKB-SubCell"/>
</dbReference>
<evidence type="ECO:0000313" key="9">
    <source>
        <dbReference type="Proteomes" id="UP000307173"/>
    </source>
</evidence>
<comment type="subcellular location">
    <subcellularLocation>
        <location evidence="2">Cytoplasm</location>
    </subcellularLocation>
    <subcellularLocation>
        <location evidence="1">Nucleus</location>
    </subcellularLocation>
</comment>
<dbReference type="PROSITE" id="PS51917">
    <property type="entry name" value="PRU"/>
    <property type="match status" value="1"/>
</dbReference>
<dbReference type="GO" id="GO:0008541">
    <property type="term" value="C:proteasome regulatory particle, lid subcomplex"/>
    <property type="evidence" value="ECO:0007669"/>
    <property type="project" value="TreeGrafter"/>
</dbReference>
<dbReference type="InterPro" id="IPR007110">
    <property type="entry name" value="Ig-like_dom"/>
</dbReference>
<dbReference type="InterPro" id="IPR044868">
    <property type="entry name" value="Rpn13/ADRM1_Pru"/>
</dbReference>
<gene>
    <name evidence="8" type="ORF">CANINC_001053</name>
</gene>
<keyword evidence="3" id="KW-0963">Cytoplasm</keyword>
<dbReference type="GO" id="GO:0061133">
    <property type="term" value="F:endopeptidase activator activity"/>
    <property type="evidence" value="ECO:0007669"/>
    <property type="project" value="TreeGrafter"/>
</dbReference>
<keyword evidence="4" id="KW-0647">Proteasome</keyword>
<keyword evidence="9" id="KW-1185">Reference proteome</keyword>
<dbReference type="EMBL" id="SELW01000155">
    <property type="protein sequence ID" value="TID30351.1"/>
    <property type="molecule type" value="Genomic_DNA"/>
</dbReference>
<dbReference type="PANTHER" id="PTHR12225:SF0">
    <property type="entry name" value="PROTEASOMAL UBIQUITIN RECEPTOR ADRM1"/>
    <property type="match status" value="1"/>
</dbReference>
<dbReference type="InterPro" id="IPR038633">
    <property type="entry name" value="Rpn13/ADRM1_Pru_sf"/>
</dbReference>
<reference evidence="8 9" key="1">
    <citation type="journal article" date="2019" name="Front. Genet.">
        <title>Whole-Genome Sequencing of the Opportunistic Yeast Pathogen Candida inconspicua Uncovers Its Hybrid Origin.</title>
        <authorList>
            <person name="Mixao V."/>
            <person name="Hansen A.P."/>
            <person name="Saus E."/>
            <person name="Boekhout T."/>
            <person name="Lass-Florl C."/>
            <person name="Gabaldon T."/>
        </authorList>
    </citation>
    <scope>NUCLEOTIDE SEQUENCE [LARGE SCALE GENOMIC DNA]</scope>
    <source>
        <strain evidence="8 9">CBS 180</strain>
    </source>
</reference>
<evidence type="ECO:0000313" key="8">
    <source>
        <dbReference type="EMBL" id="TID30351.1"/>
    </source>
</evidence>
<comment type="caution">
    <text evidence="8">The sequence shown here is derived from an EMBL/GenBank/DDBJ whole genome shotgun (WGS) entry which is preliminary data.</text>
</comment>
<evidence type="ECO:0000256" key="3">
    <source>
        <dbReference type="ARBA" id="ARBA00022490"/>
    </source>
</evidence>
<evidence type="ECO:0000259" key="7">
    <source>
        <dbReference type="PROSITE" id="PS51917"/>
    </source>
</evidence>
<organism evidence="8 9">
    <name type="scientific">Pichia inconspicua</name>
    <dbReference type="NCBI Taxonomy" id="52247"/>
    <lineage>
        <taxon>Eukaryota</taxon>
        <taxon>Fungi</taxon>
        <taxon>Dikarya</taxon>
        <taxon>Ascomycota</taxon>
        <taxon>Saccharomycotina</taxon>
        <taxon>Pichiomycetes</taxon>
        <taxon>Pichiales</taxon>
        <taxon>Pichiaceae</taxon>
        <taxon>Pichia</taxon>
    </lineage>
</organism>
<dbReference type="Pfam" id="PF04683">
    <property type="entry name" value="Rpn13_ADRM1_Pru"/>
    <property type="match status" value="1"/>
</dbReference>
<evidence type="ECO:0000259" key="6">
    <source>
        <dbReference type="PROSITE" id="PS50835"/>
    </source>
</evidence>
<sequence>MMSFPINFNAGKVIEDPETKICTSDPTPGEIIIDHSPEGEGCFSFKWQPRSSSHVGEPDELLVFQGDVVWRRLHSCTSGRVYVLAFRSSGAKHMYWLQDVNDLGAGEDDDDTALSTPSESELAIAETINKTLCEV</sequence>
<protein>
    <submittedName>
        <fullName evidence="8">Uncharacterized protein</fullName>
    </submittedName>
</protein>
<dbReference type="OrthoDB" id="340431at2759"/>
<dbReference type="Proteomes" id="UP000307173">
    <property type="component" value="Unassembled WGS sequence"/>
</dbReference>
<dbReference type="PANTHER" id="PTHR12225">
    <property type="entry name" value="ADHESION REGULATING MOLECULE 1 110 KDA CELL MEMBRANE GLYCOPROTEIN"/>
    <property type="match status" value="1"/>
</dbReference>
<dbReference type="STRING" id="52247.A0A4T0X4H8"/>